<feature type="domain" description="YqeB PH" evidence="3">
    <location>
        <begin position="13"/>
        <end position="162"/>
    </location>
</feature>
<sequence>MGGAYGEDMAEETLGLSRADRGIIGIGFPLAGGVVGWLLPVAARWLLGLPWVPFAGPLRLVEHLDGGWGRVALAAGGALLGAAAGFVALHESLRVTVGDEGLTVVSGESRRSVPRRDVDAVFVDGRLLVVLDRESRQVVRDRLENAGSPRVERAFRERGYPWVPRDPYDGLFRRWVPDLPDLPASVNALLAARAKALESKSAADAAELHDEVQKLGYTVRDVGVAQHWRPLVRP</sequence>
<evidence type="ECO:0000313" key="4">
    <source>
        <dbReference type="EMBL" id="GAA2361797.1"/>
    </source>
</evidence>
<evidence type="ECO:0000313" key="5">
    <source>
        <dbReference type="Proteomes" id="UP001501444"/>
    </source>
</evidence>
<keyword evidence="5" id="KW-1185">Reference proteome</keyword>
<evidence type="ECO:0000259" key="2">
    <source>
        <dbReference type="Pfam" id="PF23493"/>
    </source>
</evidence>
<dbReference type="EMBL" id="BAAARV010000053">
    <property type="protein sequence ID" value="GAA2361797.1"/>
    <property type="molecule type" value="Genomic_DNA"/>
</dbReference>
<comment type="caution">
    <text evidence="4">The sequence shown here is derived from an EMBL/GenBank/DDBJ whole genome shotgun (WGS) entry which is preliminary data.</text>
</comment>
<proteinExistence type="predicted"/>
<evidence type="ECO:0000259" key="3">
    <source>
        <dbReference type="Pfam" id="PF23494"/>
    </source>
</evidence>
<dbReference type="Pfam" id="PF23493">
    <property type="entry name" value="CysS_C"/>
    <property type="match status" value="1"/>
</dbReference>
<dbReference type="InterPro" id="IPR056411">
    <property type="entry name" value="CysS_C"/>
</dbReference>
<evidence type="ECO:0008006" key="6">
    <source>
        <dbReference type="Google" id="ProtNLM"/>
    </source>
</evidence>
<name>A0ABP5TXN0_9ACTN</name>
<organism evidence="4 5">
    <name type="scientific">Dactylosporangium salmoneum</name>
    <dbReference type="NCBI Taxonomy" id="53361"/>
    <lineage>
        <taxon>Bacteria</taxon>
        <taxon>Bacillati</taxon>
        <taxon>Actinomycetota</taxon>
        <taxon>Actinomycetes</taxon>
        <taxon>Micromonosporales</taxon>
        <taxon>Micromonosporaceae</taxon>
        <taxon>Dactylosporangium</taxon>
    </lineage>
</organism>
<dbReference type="InterPro" id="IPR057798">
    <property type="entry name" value="PH_YqeB"/>
</dbReference>
<accession>A0ABP5TXN0</accession>
<dbReference type="Pfam" id="PF23494">
    <property type="entry name" value="bPH_10"/>
    <property type="match status" value="1"/>
</dbReference>
<feature type="domain" description="Cysteinyl-tRNA ligase anticodon binding" evidence="2">
    <location>
        <begin position="180"/>
        <end position="229"/>
    </location>
</feature>
<protein>
    <recommendedName>
        <fullName evidence="6">DUF308 domain-containing protein</fullName>
    </recommendedName>
</protein>
<feature type="transmembrane region" description="Helical" evidence="1">
    <location>
        <begin position="67"/>
        <end position="89"/>
    </location>
</feature>
<dbReference type="Proteomes" id="UP001501444">
    <property type="component" value="Unassembled WGS sequence"/>
</dbReference>
<keyword evidence="1" id="KW-1133">Transmembrane helix</keyword>
<evidence type="ECO:0000256" key="1">
    <source>
        <dbReference type="SAM" id="Phobius"/>
    </source>
</evidence>
<reference evidence="5" key="1">
    <citation type="journal article" date="2019" name="Int. J. Syst. Evol. Microbiol.">
        <title>The Global Catalogue of Microorganisms (GCM) 10K type strain sequencing project: providing services to taxonomists for standard genome sequencing and annotation.</title>
        <authorList>
            <consortium name="The Broad Institute Genomics Platform"/>
            <consortium name="The Broad Institute Genome Sequencing Center for Infectious Disease"/>
            <person name="Wu L."/>
            <person name="Ma J."/>
        </authorList>
    </citation>
    <scope>NUCLEOTIDE SEQUENCE [LARGE SCALE GENOMIC DNA]</scope>
    <source>
        <strain evidence="5">JCM 3272</strain>
    </source>
</reference>
<gene>
    <name evidence="4" type="ORF">GCM10010170_057480</name>
</gene>
<keyword evidence="1" id="KW-0812">Transmembrane</keyword>
<feature type="transmembrane region" description="Helical" evidence="1">
    <location>
        <begin position="23"/>
        <end position="47"/>
    </location>
</feature>
<keyword evidence="1" id="KW-0472">Membrane</keyword>